<protein>
    <recommendedName>
        <fullName evidence="4">Cyclin-dependent kinase 2 interacting protein</fullName>
    </recommendedName>
</protein>
<dbReference type="Ensembl" id="ENSGMOT00000008961.2">
    <property type="protein sequence ID" value="ENSGMOP00000008717.2"/>
    <property type="gene ID" value="ENSGMOG00000008146.2"/>
</dbReference>
<evidence type="ECO:0000313" key="3">
    <source>
        <dbReference type="Proteomes" id="UP000694546"/>
    </source>
</evidence>
<evidence type="ECO:0008006" key="4">
    <source>
        <dbReference type="Google" id="ProtNLM"/>
    </source>
</evidence>
<sequence length="191" mass="20800">CSAVTGSGRKLKDNAADWHNLILRWEKLNNEGSGVAEKIVDQRLKRSPGEAAAPPPGSAPPNPGRPLEQACSELVGVVSKMASIVAKMERLASSERGVLELETFQRGAAGRGGPLFHSWPTQLFVEQSAGLLQCYQKELALKQRVLQELAHTGPQDLCMVYLSCWLHQPYIPADSRLALEALLLETGHRAL</sequence>
<reference evidence="2" key="1">
    <citation type="submission" date="2025-08" db="UniProtKB">
        <authorList>
            <consortium name="Ensembl"/>
        </authorList>
    </citation>
    <scope>IDENTIFICATION</scope>
</reference>
<dbReference type="Proteomes" id="UP000694546">
    <property type="component" value="Chromosome 5"/>
</dbReference>
<feature type="region of interest" description="Disordered" evidence="1">
    <location>
        <begin position="42"/>
        <end position="65"/>
    </location>
</feature>
<organism evidence="2 3">
    <name type="scientific">Gadus morhua</name>
    <name type="common">Atlantic cod</name>
    <dbReference type="NCBI Taxonomy" id="8049"/>
    <lineage>
        <taxon>Eukaryota</taxon>
        <taxon>Metazoa</taxon>
        <taxon>Chordata</taxon>
        <taxon>Craniata</taxon>
        <taxon>Vertebrata</taxon>
        <taxon>Euteleostomi</taxon>
        <taxon>Actinopterygii</taxon>
        <taxon>Neopterygii</taxon>
        <taxon>Teleostei</taxon>
        <taxon>Neoteleostei</taxon>
        <taxon>Acanthomorphata</taxon>
        <taxon>Zeiogadaria</taxon>
        <taxon>Gadariae</taxon>
        <taxon>Gadiformes</taxon>
        <taxon>Gadoidei</taxon>
        <taxon>Gadidae</taxon>
        <taxon>Gadus</taxon>
    </lineage>
</organism>
<evidence type="ECO:0000256" key="1">
    <source>
        <dbReference type="SAM" id="MobiDB-lite"/>
    </source>
</evidence>
<dbReference type="PRINTS" id="PR02040">
    <property type="entry name" value="CDK2IP"/>
</dbReference>
<dbReference type="OMA" id="HQPYVET"/>
<proteinExistence type="predicted"/>
<name>A0A8C4Z768_GADMO</name>
<dbReference type="PANTHER" id="PTHR15827:SF2">
    <property type="entry name" value="CYCLIN-DEPENDENT KINASE 2-INTERACTING PROTEIN"/>
    <property type="match status" value="1"/>
</dbReference>
<dbReference type="InterPro" id="IPR023250">
    <property type="entry name" value="Cyclin-dep_Kinase_2_interact"/>
</dbReference>
<dbReference type="GeneTree" id="ENSGT00390000015784"/>
<dbReference type="AlphaFoldDB" id="A0A8C4Z768"/>
<evidence type="ECO:0000313" key="2">
    <source>
        <dbReference type="Ensembl" id="ENSGMOP00000008717.2"/>
    </source>
</evidence>
<accession>A0A8C4Z768</accession>
<reference evidence="2" key="2">
    <citation type="submission" date="2025-09" db="UniProtKB">
        <authorList>
            <consortium name="Ensembl"/>
        </authorList>
    </citation>
    <scope>IDENTIFICATION</scope>
</reference>
<dbReference type="PANTHER" id="PTHR15827">
    <property type="entry name" value="CYCLIN-DEPENDENT KINASE 2-INTERACTING PROTEIN"/>
    <property type="match status" value="1"/>
</dbReference>
<feature type="compositionally biased region" description="Pro residues" evidence="1">
    <location>
        <begin position="53"/>
        <end position="64"/>
    </location>
</feature>
<keyword evidence="3" id="KW-1185">Reference proteome</keyword>